<proteinExistence type="predicted"/>
<evidence type="ECO:0008006" key="4">
    <source>
        <dbReference type="Google" id="ProtNLM"/>
    </source>
</evidence>
<name>A0AAU9CFZ6_9BACT</name>
<dbReference type="RefSeq" id="WP_338393007.1">
    <property type="nucleotide sequence ID" value="NZ_AP025314.1"/>
</dbReference>
<keyword evidence="1" id="KW-1133">Transmembrane helix</keyword>
<evidence type="ECO:0000313" key="3">
    <source>
        <dbReference type="Proteomes" id="UP001348817"/>
    </source>
</evidence>
<dbReference type="KEGG" id="fax:FUAX_01280"/>
<keyword evidence="3" id="KW-1185">Reference proteome</keyword>
<evidence type="ECO:0000313" key="2">
    <source>
        <dbReference type="EMBL" id="BDD07696.1"/>
    </source>
</evidence>
<protein>
    <recommendedName>
        <fullName evidence="4">LPXTG cell wall anchor domain-containing protein</fullName>
    </recommendedName>
</protein>
<dbReference type="EMBL" id="AP025314">
    <property type="protein sequence ID" value="BDD07696.1"/>
    <property type="molecule type" value="Genomic_DNA"/>
</dbReference>
<keyword evidence="1" id="KW-0812">Transmembrane</keyword>
<dbReference type="Proteomes" id="UP001348817">
    <property type="component" value="Chromosome"/>
</dbReference>
<reference evidence="2 3" key="1">
    <citation type="submission" date="2021-12" db="EMBL/GenBank/DDBJ databases">
        <title>Genome sequencing of bacteria with rrn-lacking chromosome and rrn-plasmid.</title>
        <authorList>
            <person name="Anda M."/>
            <person name="Iwasaki W."/>
        </authorList>
    </citation>
    <scope>NUCLEOTIDE SEQUENCE [LARGE SCALE GENOMIC DNA]</scope>
    <source>
        <strain evidence="2 3">DSM 100852</strain>
    </source>
</reference>
<feature type="transmembrane region" description="Helical" evidence="1">
    <location>
        <begin position="26"/>
        <end position="46"/>
    </location>
</feature>
<accession>A0AAU9CFZ6</accession>
<dbReference type="AlphaFoldDB" id="A0AAU9CFZ6"/>
<evidence type="ECO:0000256" key="1">
    <source>
        <dbReference type="SAM" id="Phobius"/>
    </source>
</evidence>
<organism evidence="2 3">
    <name type="scientific">Fulvitalea axinellae</name>
    <dbReference type="NCBI Taxonomy" id="1182444"/>
    <lineage>
        <taxon>Bacteria</taxon>
        <taxon>Pseudomonadati</taxon>
        <taxon>Bacteroidota</taxon>
        <taxon>Cytophagia</taxon>
        <taxon>Cytophagales</taxon>
        <taxon>Persicobacteraceae</taxon>
        <taxon>Fulvitalea</taxon>
    </lineage>
</organism>
<keyword evidence="1" id="KW-0472">Membrane</keyword>
<gene>
    <name evidence="2" type="ORF">FUAX_01280</name>
</gene>
<sequence length="59" mass="6401">MQHKTSTDRSEPFPQNYKNPGYSNTLLFTLAGILLVGALVAGAVLFGQGRSGKRKNPPR</sequence>